<dbReference type="EMBL" id="BGZK01000225">
    <property type="protein sequence ID" value="GBP29836.1"/>
    <property type="molecule type" value="Genomic_DNA"/>
</dbReference>
<sequence>MESVIAQAAPIDARLIIELVMSLKAFEPLYFKINPFSSPPDILFLGKRLATYRWLLSFSEHPWVAVTAYPPVAQIERETFPPQDDALALAFLWLSLSTLRQSLVRFEHIHRHGLSENGASDMQSSPRKRAYVSDAACHSPPAIILMRRLIHLFRYALIRPFNSFIILSWTLTTPVESPVYFASFLEQYIYWRKEWADGDEWGLMEGGSGLPERKWTTETVTHWAT</sequence>
<evidence type="ECO:0000313" key="2">
    <source>
        <dbReference type="Proteomes" id="UP000299102"/>
    </source>
</evidence>
<accession>A0A4C1UV21</accession>
<organism evidence="1 2">
    <name type="scientific">Eumeta variegata</name>
    <name type="common">Bagworm moth</name>
    <name type="synonym">Eumeta japonica</name>
    <dbReference type="NCBI Taxonomy" id="151549"/>
    <lineage>
        <taxon>Eukaryota</taxon>
        <taxon>Metazoa</taxon>
        <taxon>Ecdysozoa</taxon>
        <taxon>Arthropoda</taxon>
        <taxon>Hexapoda</taxon>
        <taxon>Insecta</taxon>
        <taxon>Pterygota</taxon>
        <taxon>Neoptera</taxon>
        <taxon>Endopterygota</taxon>
        <taxon>Lepidoptera</taxon>
        <taxon>Glossata</taxon>
        <taxon>Ditrysia</taxon>
        <taxon>Tineoidea</taxon>
        <taxon>Psychidae</taxon>
        <taxon>Oiketicinae</taxon>
        <taxon>Eumeta</taxon>
    </lineage>
</organism>
<gene>
    <name evidence="1" type="ORF">EVAR_20165_1</name>
</gene>
<name>A0A4C1UV21_EUMVA</name>
<dbReference type="AlphaFoldDB" id="A0A4C1UV21"/>
<comment type="caution">
    <text evidence="1">The sequence shown here is derived from an EMBL/GenBank/DDBJ whole genome shotgun (WGS) entry which is preliminary data.</text>
</comment>
<keyword evidence="2" id="KW-1185">Reference proteome</keyword>
<protein>
    <submittedName>
        <fullName evidence="1">Uncharacterized protein</fullName>
    </submittedName>
</protein>
<reference evidence="1 2" key="1">
    <citation type="journal article" date="2019" name="Commun. Biol.">
        <title>The bagworm genome reveals a unique fibroin gene that provides high tensile strength.</title>
        <authorList>
            <person name="Kono N."/>
            <person name="Nakamura H."/>
            <person name="Ohtoshi R."/>
            <person name="Tomita M."/>
            <person name="Numata K."/>
            <person name="Arakawa K."/>
        </authorList>
    </citation>
    <scope>NUCLEOTIDE SEQUENCE [LARGE SCALE GENOMIC DNA]</scope>
</reference>
<proteinExistence type="predicted"/>
<evidence type="ECO:0000313" key="1">
    <source>
        <dbReference type="EMBL" id="GBP29836.1"/>
    </source>
</evidence>
<dbReference type="Proteomes" id="UP000299102">
    <property type="component" value="Unassembled WGS sequence"/>
</dbReference>